<reference evidence="3" key="1">
    <citation type="submission" date="2017-06" db="EMBL/GenBank/DDBJ databases">
        <authorList>
            <person name="Varghese N."/>
            <person name="Submissions S."/>
        </authorList>
    </citation>
    <scope>NUCLEOTIDE SEQUENCE [LARGE SCALE GENOMIC DNA]</scope>
    <source>
        <strain evidence="3">DSM 45423</strain>
    </source>
</reference>
<dbReference type="RefSeq" id="WP_089405828.1">
    <property type="nucleotide sequence ID" value="NZ_FZOH01000010.1"/>
</dbReference>
<proteinExistence type="predicted"/>
<keyword evidence="3" id="KW-1185">Reference proteome</keyword>
<organism evidence="2 3">
    <name type="scientific">Geodermatophilus saharensis</name>
    <dbReference type="NCBI Taxonomy" id="1137994"/>
    <lineage>
        <taxon>Bacteria</taxon>
        <taxon>Bacillati</taxon>
        <taxon>Actinomycetota</taxon>
        <taxon>Actinomycetes</taxon>
        <taxon>Geodermatophilales</taxon>
        <taxon>Geodermatophilaceae</taxon>
        <taxon>Geodermatophilus</taxon>
    </lineage>
</organism>
<dbReference type="EMBL" id="FZOH01000010">
    <property type="protein sequence ID" value="SNS88879.1"/>
    <property type="molecule type" value="Genomic_DNA"/>
</dbReference>
<protein>
    <submittedName>
        <fullName evidence="2">Uncharacterized protein</fullName>
    </submittedName>
</protein>
<evidence type="ECO:0000313" key="3">
    <source>
        <dbReference type="Proteomes" id="UP000198386"/>
    </source>
</evidence>
<dbReference type="Proteomes" id="UP000198386">
    <property type="component" value="Unassembled WGS sequence"/>
</dbReference>
<name>A0A239I5T0_9ACTN</name>
<accession>A0A239I5T0</accession>
<dbReference type="AlphaFoldDB" id="A0A239I5T0"/>
<gene>
    <name evidence="2" type="ORF">SAMN04488107_4178</name>
</gene>
<feature type="compositionally biased region" description="Low complexity" evidence="1">
    <location>
        <begin position="1"/>
        <end position="11"/>
    </location>
</feature>
<sequence>MTTTTPVRVPAPRTPDHDTLPATRGRAVTSLADPALVSRALRSGTRLAAEALTGIAFDDPCCAARQRELVRWTTGVTAEVRAHPGLRRDGDVPLDAVLARTDLALALFAREVSAGAPALALALTDLADLVEARLSAAAGLPGTARRGARQALFALPWLLDACHPAEQAAVLRSASRGELLTLRLGARRHAATRDAVLGCAR</sequence>
<evidence type="ECO:0000313" key="2">
    <source>
        <dbReference type="EMBL" id="SNS88879.1"/>
    </source>
</evidence>
<feature type="region of interest" description="Disordered" evidence="1">
    <location>
        <begin position="1"/>
        <end position="22"/>
    </location>
</feature>
<dbReference type="OrthoDB" id="5186867at2"/>
<evidence type="ECO:0000256" key="1">
    <source>
        <dbReference type="SAM" id="MobiDB-lite"/>
    </source>
</evidence>